<feature type="compositionally biased region" description="Polar residues" evidence="1">
    <location>
        <begin position="1114"/>
        <end position="1131"/>
    </location>
</feature>
<gene>
    <name evidence="2" type="ORF">N0F65_007793</name>
</gene>
<name>A0AAV2Z477_9STRA</name>
<evidence type="ECO:0000313" key="3">
    <source>
        <dbReference type="Proteomes" id="UP001146120"/>
    </source>
</evidence>
<evidence type="ECO:0000313" key="2">
    <source>
        <dbReference type="EMBL" id="DBA00168.1"/>
    </source>
</evidence>
<organism evidence="2 3">
    <name type="scientific">Lagenidium giganteum</name>
    <dbReference type="NCBI Taxonomy" id="4803"/>
    <lineage>
        <taxon>Eukaryota</taxon>
        <taxon>Sar</taxon>
        <taxon>Stramenopiles</taxon>
        <taxon>Oomycota</taxon>
        <taxon>Peronosporomycetes</taxon>
        <taxon>Pythiales</taxon>
        <taxon>Pythiaceae</taxon>
    </lineage>
</organism>
<evidence type="ECO:0000256" key="1">
    <source>
        <dbReference type="SAM" id="MobiDB-lite"/>
    </source>
</evidence>
<dbReference type="EMBL" id="DAKRPA010000068">
    <property type="protein sequence ID" value="DBA00168.1"/>
    <property type="molecule type" value="Genomic_DNA"/>
</dbReference>
<feature type="region of interest" description="Disordered" evidence="1">
    <location>
        <begin position="902"/>
        <end position="923"/>
    </location>
</feature>
<reference evidence="2" key="2">
    <citation type="journal article" date="2023" name="Microbiol Resour">
        <title>Decontamination and Annotation of the Draft Genome Sequence of the Oomycete Lagenidium giganteum ARSEF 373.</title>
        <authorList>
            <person name="Morgan W.R."/>
            <person name="Tartar A."/>
        </authorList>
    </citation>
    <scope>NUCLEOTIDE SEQUENCE</scope>
    <source>
        <strain evidence="2">ARSEF 373</strain>
    </source>
</reference>
<feature type="region of interest" description="Disordered" evidence="1">
    <location>
        <begin position="1107"/>
        <end position="1135"/>
    </location>
</feature>
<feature type="compositionally biased region" description="Low complexity" evidence="1">
    <location>
        <begin position="704"/>
        <end position="715"/>
    </location>
</feature>
<comment type="caution">
    <text evidence="2">The sequence shown here is derived from an EMBL/GenBank/DDBJ whole genome shotgun (WGS) entry which is preliminary data.</text>
</comment>
<reference evidence="2" key="1">
    <citation type="submission" date="2022-11" db="EMBL/GenBank/DDBJ databases">
        <authorList>
            <person name="Morgan W.R."/>
            <person name="Tartar A."/>
        </authorList>
    </citation>
    <scope>NUCLEOTIDE SEQUENCE</scope>
    <source>
        <strain evidence="2">ARSEF 373</strain>
    </source>
</reference>
<feature type="region of interest" description="Disordered" evidence="1">
    <location>
        <begin position="1248"/>
        <end position="1270"/>
    </location>
</feature>
<feature type="compositionally biased region" description="Basic residues" evidence="1">
    <location>
        <begin position="1261"/>
        <end position="1270"/>
    </location>
</feature>
<feature type="compositionally biased region" description="Basic and acidic residues" evidence="1">
    <location>
        <begin position="1248"/>
        <end position="1260"/>
    </location>
</feature>
<keyword evidence="3" id="KW-1185">Reference proteome</keyword>
<feature type="region of interest" description="Disordered" evidence="1">
    <location>
        <begin position="704"/>
        <end position="745"/>
    </location>
</feature>
<sequence>MCFYKYLQPVSDSRKLHLNIPVTVICEKKEGREETLWLRTDTSGVIIKDDKPQPWRKRLYMELSQQDGLVSPDEVIAVRNVAHWKGGSNNKSVVLTRRIFDYILNGPSELAFTVQRYIRCRGTQSSVYRIVWAEKESQCFAINIINDHKFSEVREDPAEEEALRTNKPLKDVPMFELAMRKASRMAKYFCVSSTNDPKHLRLPKIRGPPITEGVQAVKRITDHVQAQLPGIRFKSMTADFIKDAHGTWWFIRVMSFSSYYRVQIPRGIAEVEESVIQLPEILRSKYFRQALSALHNTTTENPAIPHCSLCNASCDFSARFKAELAEVMAKADTSDELLKALPDYRMTLHMAVETIYAMRQRGLSLTTWETAMAALRKSPVQACGFVVCSLCYRVYKQQLALSKVAIDMHKILNTTSSGVDDFQDDANPTASTVFGSAIIESTLRRIHQFEAEDCPTMSSSAGEKHSLSQYFPARGSDVDPTSMQMRLVFFFHELQDGGPDIAPTEFFLEYQLGQVISRLEFEGSKCHTPNRWQLCESRIHYVFAPIDNFIEYCMEKKMQIKMKTVEGEEFHGYTVVPFRPLMSASNRFGNSLLPECRTDYLIEVRTDLYGLLTLKLTLGLLVDPVPLSQVRELVRDADFLREDPAGIFWPPQSFCIKGMALPSEWIGALMPSEYISVIPMKSRAMLQRDKTGLGLLDRNSRRGSLQSVSSSRRFSLATTSEGRVSDSSSNPRAEKAESPKARSSAGKNLVGPLLVVKRVIFRVAGDVDDFPTLLLAHLLRYSNFLSLEDGFSPSWAQPAVMRLTRKYSCDRLFVDIRSLSVPALVVLGELLFVLLSNNLIDQSVQMNDLEDSISPYWLQDKADEWITVPRNYECLPIERTVWNRAIRRCQVARLCPAIRPNPSLYPKQNNNDDDGSDQGRDNAHRKNSFRVKMHSFLICDIFEALETMDIGYVDIAELRSLCKVLPSMDQLRVFRMPDNLNPIKIRESLHRDELHSLLTILETTHALSFEKAIHTLLESEVMRDALLQFDKIGCGENFTSCRFLEFLQLAESAVDAQRIFFNSDEEPTEHGFCLRHGKAELYLIDNICVQCSMEFRDQEQITDHNTPGILRAEQVNTGRGKNKASDVTSQNIKEDEEQREVADAVQGEKTGIGVRGPLSDFDVQSEDGEILEDGVLRSILEKLEAAEWHIVHREGTVGRASLQATINERKSSIGKSNRNSPRRSIRNSINPEFMFAAAENMNHLDRGQAMETERRCSSEKIRRKSPSKNRRAYVTVTKRKKKKRQLTKQRAAQILSSSKSVSSILREELFDRRGGPSMNKRMARSTGELLETITHVEEKRKELDRMVLGEIDEVKRRLSVMLANQ</sequence>
<protein>
    <submittedName>
        <fullName evidence="2">Uncharacterized protein</fullName>
    </submittedName>
</protein>
<dbReference type="Proteomes" id="UP001146120">
    <property type="component" value="Unassembled WGS sequence"/>
</dbReference>
<proteinExistence type="predicted"/>
<accession>A0AAV2Z477</accession>
<feature type="compositionally biased region" description="Polar residues" evidence="1">
    <location>
        <begin position="716"/>
        <end position="731"/>
    </location>
</feature>